<reference evidence="4" key="3">
    <citation type="journal article" date="2018" name="Mol. Plant Microbe Interact.">
        <title>Genome sequence resources for the wheat stripe rust pathogen (Puccinia striiformis f. sp. tritici) and the barley stripe rust pathogen (Puccinia striiformis f. sp. hordei).</title>
        <authorList>
            <person name="Xia C."/>
            <person name="Wang M."/>
            <person name="Yin C."/>
            <person name="Cornejo O.E."/>
            <person name="Hulbert S.H."/>
            <person name="Chen X."/>
        </authorList>
    </citation>
    <scope>NUCLEOTIDE SEQUENCE [LARGE SCALE GENOMIC DNA]</scope>
    <source>
        <strain evidence="4">93TX-2</strain>
    </source>
</reference>
<dbReference type="AlphaFoldDB" id="A0A2S4V3H2"/>
<evidence type="ECO:0000313" key="3">
    <source>
        <dbReference type="EMBL" id="POW04051.1"/>
    </source>
</evidence>
<feature type="compositionally biased region" description="Basic and acidic residues" evidence="1">
    <location>
        <begin position="66"/>
        <end position="78"/>
    </location>
</feature>
<proteinExistence type="predicted"/>
<feature type="compositionally biased region" description="Polar residues" evidence="1">
    <location>
        <begin position="775"/>
        <end position="784"/>
    </location>
</feature>
<feature type="compositionally biased region" description="Basic and acidic residues" evidence="1">
    <location>
        <begin position="417"/>
        <end position="428"/>
    </location>
</feature>
<feature type="compositionally biased region" description="Basic and acidic residues" evidence="1">
    <location>
        <begin position="918"/>
        <end position="927"/>
    </location>
</feature>
<feature type="compositionally biased region" description="Polar residues" evidence="1">
    <location>
        <begin position="706"/>
        <end position="737"/>
    </location>
</feature>
<name>A0A2S4V3H2_9BASI</name>
<feature type="compositionally biased region" description="Polar residues" evidence="1">
    <location>
        <begin position="744"/>
        <end position="755"/>
    </location>
</feature>
<feature type="compositionally biased region" description="Basic and acidic residues" evidence="1">
    <location>
        <begin position="138"/>
        <end position="149"/>
    </location>
</feature>
<protein>
    <submittedName>
        <fullName evidence="3">Uncharacterized protein</fullName>
    </submittedName>
</protein>
<reference evidence="4" key="2">
    <citation type="journal article" date="2018" name="BMC Genomics">
        <title>Genomic insights into host adaptation between the wheat stripe rust pathogen (Puccinia striiformis f. sp. tritici) and the barley stripe rust pathogen (Puccinia striiformis f. sp. hordei).</title>
        <authorList>
            <person name="Xia C."/>
            <person name="Wang M."/>
            <person name="Yin C."/>
            <person name="Cornejo O.E."/>
            <person name="Hulbert S.H."/>
            <person name="Chen X."/>
        </authorList>
    </citation>
    <scope>NUCLEOTIDE SEQUENCE [LARGE SCALE GENOMIC DNA]</scope>
    <source>
        <strain evidence="4">93TX-2</strain>
    </source>
</reference>
<feature type="compositionally biased region" description="Polar residues" evidence="1">
    <location>
        <begin position="838"/>
        <end position="860"/>
    </location>
</feature>
<feature type="chain" id="PRO_5015471821" evidence="2">
    <location>
        <begin position="25"/>
        <end position="958"/>
    </location>
</feature>
<keyword evidence="4" id="KW-1185">Reference proteome</keyword>
<dbReference type="VEuPathDB" id="FungiDB:PSHT_11347"/>
<feature type="signal peptide" evidence="2">
    <location>
        <begin position="1"/>
        <end position="24"/>
    </location>
</feature>
<feature type="compositionally biased region" description="Polar residues" evidence="1">
    <location>
        <begin position="518"/>
        <end position="531"/>
    </location>
</feature>
<feature type="compositionally biased region" description="Pro residues" evidence="1">
    <location>
        <begin position="540"/>
        <end position="556"/>
    </location>
</feature>
<sequence>MVSYKLAQLISIVVFTCACMNIEAGLISRNAPSPAPAGLPGGKSTTLDPTKPPPGPPSGGGGKQLSEADKASLIEKVKAKAAAGGTPGPSPAGGPPIKSEATKTAKIARRTEGAPTPTKRQTTPGSAGGGAKLPQLSEAEKASLIEKVKAKAAAGGSGAPGPSPAGGPPIKTEAGKTAKITRRAGEESGGKPPVPSAGDAKIPELSEATKANILDRVNAKAQAAGTTVHPDITKHLSPTPPAKTRKRAETGTPSGNQPPGVPAGDTKIPELTDASKANILDRVNAKAKASGTTVHPDITAHLSPTPPAKTKRSESVKALDKQPTVDPSKPKTGSLPTGGNKKTPGSVGKRGMKDSYVSANSKATPTGAKATTGLVSRAAPSSTHVVAPGKPATLDSTKLQPVPGSAGGGGKLPPLSEAEKASLIEKVKAKAAAGGTPGASLGGPPIKSEATKTAKITKRAETGKPSGNQPTVDPTKPKTGTSPTGGNQKIPGSGNNKPTQKHPEEFKAFMDKHGIKDSNASPIGGNSNANPTGGKGSSKPPAPNPTPAPVPPPGNKPPTLDSTKLKPGPGSAGGGTKFPPLSEAEKASLIEKVKAKAAAGGTPGTTTTSPGGPPIKSETSKTAKTTKRAETPGAPGALGLDATKTKSAPSSTGGKIKTLDPRNNKPPQRHSAEEVRAFMDKYGIKDSTVSPNFGISSTTPTGTGGYNSNITPTGTGGYNSNITPPGTGGYNSNTTPTGTGGYSKPSTGNLKSQTGYDKPPSNTTPTGTGGYIKPSTGNPKSQTGYDKPPPISTTTPSGTGGNVKPSTGNFKSQTGNDKPPPISTTNPTGTGGNAKPLTGNSKSQTGNDKPTPISTPNQKPTHPPNGNHKSPPTNGKPPPAKAAGITKRTDSPMRNVLWTRSETPERRGQKGLDGTKAGLKEKMESMKSKMGGEGLAVASPGSGKPAPKATGGSKPIGQ</sequence>
<comment type="caution">
    <text evidence="3">The sequence shown here is derived from an EMBL/GenBank/DDBJ whole genome shotgun (WGS) entry which is preliminary data.</text>
</comment>
<dbReference type="EMBL" id="PKSM01000189">
    <property type="protein sequence ID" value="POW04051.1"/>
    <property type="molecule type" value="Genomic_DNA"/>
</dbReference>
<evidence type="ECO:0000256" key="1">
    <source>
        <dbReference type="SAM" id="MobiDB-lite"/>
    </source>
</evidence>
<organism evidence="3 4">
    <name type="scientific">Puccinia striiformis</name>
    <dbReference type="NCBI Taxonomy" id="27350"/>
    <lineage>
        <taxon>Eukaryota</taxon>
        <taxon>Fungi</taxon>
        <taxon>Dikarya</taxon>
        <taxon>Basidiomycota</taxon>
        <taxon>Pucciniomycotina</taxon>
        <taxon>Pucciniomycetes</taxon>
        <taxon>Pucciniales</taxon>
        <taxon>Pucciniaceae</taxon>
        <taxon>Puccinia</taxon>
    </lineage>
</organism>
<evidence type="ECO:0000313" key="4">
    <source>
        <dbReference type="Proteomes" id="UP000238274"/>
    </source>
</evidence>
<feature type="compositionally biased region" description="Polar residues" evidence="1">
    <location>
        <begin position="804"/>
        <end position="816"/>
    </location>
</feature>
<reference evidence="3 4" key="1">
    <citation type="submission" date="2017-12" db="EMBL/GenBank/DDBJ databases">
        <title>Gene loss provides genomic basis for host adaptation in cereal stripe rust fungi.</title>
        <authorList>
            <person name="Xia C."/>
        </authorList>
    </citation>
    <scope>NUCLEOTIDE SEQUENCE [LARGE SCALE GENOMIC DNA]</scope>
    <source>
        <strain evidence="3 4">93TX-2</strain>
    </source>
</reference>
<feature type="compositionally biased region" description="Low complexity" evidence="1">
    <location>
        <begin position="477"/>
        <end position="486"/>
    </location>
</feature>
<keyword evidence="2" id="KW-0732">Signal</keyword>
<dbReference type="Proteomes" id="UP000238274">
    <property type="component" value="Unassembled WGS sequence"/>
</dbReference>
<feature type="compositionally biased region" description="Low complexity" evidence="1">
    <location>
        <begin position="604"/>
        <end position="623"/>
    </location>
</feature>
<feature type="compositionally biased region" description="Basic and acidic residues" evidence="1">
    <location>
        <begin position="583"/>
        <end position="594"/>
    </location>
</feature>
<feature type="compositionally biased region" description="Basic and acidic residues" evidence="1">
    <location>
        <begin position="311"/>
        <end position="320"/>
    </location>
</feature>
<feature type="region of interest" description="Disordered" evidence="1">
    <location>
        <begin position="28"/>
        <end position="958"/>
    </location>
</feature>
<gene>
    <name evidence="3" type="ORF">PSHT_11347</name>
</gene>
<feature type="compositionally biased region" description="Low complexity" evidence="1">
    <location>
        <begin position="362"/>
        <end position="373"/>
    </location>
</feature>
<feature type="compositionally biased region" description="Basic and acidic residues" evidence="1">
    <location>
        <begin position="670"/>
        <end position="684"/>
    </location>
</feature>
<feature type="compositionally biased region" description="Basic and acidic residues" evidence="1">
    <location>
        <begin position="501"/>
        <end position="516"/>
    </location>
</feature>
<dbReference type="PROSITE" id="PS51257">
    <property type="entry name" value="PROKAR_LIPOPROTEIN"/>
    <property type="match status" value="1"/>
</dbReference>
<evidence type="ECO:0000256" key="2">
    <source>
        <dbReference type="SAM" id="SignalP"/>
    </source>
</evidence>
<accession>A0A2S4V3H2</accession>